<evidence type="ECO:0000313" key="3">
    <source>
        <dbReference type="Proteomes" id="UP000246991"/>
    </source>
</evidence>
<feature type="region of interest" description="Disordered" evidence="1">
    <location>
        <begin position="1"/>
        <end position="94"/>
    </location>
</feature>
<dbReference type="AlphaFoldDB" id="A0A317T2E0"/>
<feature type="non-terminal residue" evidence="2">
    <location>
        <position position="94"/>
    </location>
</feature>
<protein>
    <submittedName>
        <fullName evidence="2">Uncharacterized protein</fullName>
    </submittedName>
</protein>
<feature type="compositionally biased region" description="Acidic residues" evidence="1">
    <location>
        <begin position="72"/>
        <end position="94"/>
    </location>
</feature>
<name>A0A317T2E0_9PEZI</name>
<gene>
    <name evidence="2" type="ORF">C7212DRAFT_307587</name>
</gene>
<reference evidence="2 3" key="1">
    <citation type="submission" date="2018-03" db="EMBL/GenBank/DDBJ databases">
        <title>Genomes of Pezizomycetes fungi and the evolution of truffles.</title>
        <authorList>
            <person name="Murat C."/>
            <person name="Payen T."/>
            <person name="Noel B."/>
            <person name="Kuo A."/>
            <person name="Martin F.M."/>
        </authorList>
    </citation>
    <scope>NUCLEOTIDE SEQUENCE [LARGE SCALE GENOMIC DNA]</scope>
    <source>
        <strain evidence="2">091103-1</strain>
    </source>
</reference>
<accession>A0A317T2E0</accession>
<sequence>TTTEKGHGNTTARTHDTIVTLRKYRAPSDQKGSSDLPHDSCNDSCYRRYITATRRSRAAEKQQPPSIRSGDELEESEEPEQSEQSEQSEESDMV</sequence>
<evidence type="ECO:0000313" key="2">
    <source>
        <dbReference type="EMBL" id="PWW79897.1"/>
    </source>
</evidence>
<organism evidence="2 3">
    <name type="scientific">Tuber magnatum</name>
    <name type="common">white Piedmont truffle</name>
    <dbReference type="NCBI Taxonomy" id="42249"/>
    <lineage>
        <taxon>Eukaryota</taxon>
        <taxon>Fungi</taxon>
        <taxon>Dikarya</taxon>
        <taxon>Ascomycota</taxon>
        <taxon>Pezizomycotina</taxon>
        <taxon>Pezizomycetes</taxon>
        <taxon>Pezizales</taxon>
        <taxon>Tuberaceae</taxon>
        <taxon>Tuber</taxon>
    </lineage>
</organism>
<comment type="caution">
    <text evidence="2">The sequence shown here is derived from an EMBL/GenBank/DDBJ whole genome shotgun (WGS) entry which is preliminary data.</text>
</comment>
<proteinExistence type="predicted"/>
<dbReference type="EMBL" id="PYWC01000005">
    <property type="protein sequence ID" value="PWW79897.1"/>
    <property type="molecule type" value="Genomic_DNA"/>
</dbReference>
<evidence type="ECO:0000256" key="1">
    <source>
        <dbReference type="SAM" id="MobiDB-lite"/>
    </source>
</evidence>
<dbReference type="Proteomes" id="UP000246991">
    <property type="component" value="Unassembled WGS sequence"/>
</dbReference>
<keyword evidence="3" id="KW-1185">Reference proteome</keyword>
<feature type="non-terminal residue" evidence="2">
    <location>
        <position position="1"/>
    </location>
</feature>